<evidence type="ECO:0000313" key="2">
    <source>
        <dbReference type="Proteomes" id="UP000616499"/>
    </source>
</evidence>
<keyword evidence="2" id="KW-1185">Reference proteome</keyword>
<proteinExistence type="predicted"/>
<dbReference type="GO" id="GO:0016787">
    <property type="term" value="F:hydrolase activity"/>
    <property type="evidence" value="ECO:0007669"/>
    <property type="project" value="UniProtKB-KW"/>
</dbReference>
<keyword evidence="1" id="KW-0378">Hydrolase</keyword>
<dbReference type="Gene3D" id="3.40.50.1820">
    <property type="entry name" value="alpha/beta hydrolase"/>
    <property type="match status" value="1"/>
</dbReference>
<dbReference type="RefSeq" id="WP_229685361.1">
    <property type="nucleotide sequence ID" value="NZ_BMNW01000006.1"/>
</dbReference>
<dbReference type="EMBL" id="BMNW01000006">
    <property type="protein sequence ID" value="GGM17492.1"/>
    <property type="molecule type" value="Genomic_DNA"/>
</dbReference>
<dbReference type="SUPFAM" id="SSF53474">
    <property type="entry name" value="alpha/beta-Hydrolases"/>
    <property type="match status" value="1"/>
</dbReference>
<dbReference type="InterPro" id="IPR050261">
    <property type="entry name" value="FrsA_esterase"/>
</dbReference>
<dbReference type="InterPro" id="IPR029058">
    <property type="entry name" value="AB_hydrolase_fold"/>
</dbReference>
<reference evidence="2" key="1">
    <citation type="journal article" date="2019" name="Int. J. Syst. Evol. Microbiol.">
        <title>The Global Catalogue of Microorganisms (GCM) 10K type strain sequencing project: providing services to taxonomists for standard genome sequencing and annotation.</title>
        <authorList>
            <consortium name="The Broad Institute Genomics Platform"/>
            <consortium name="The Broad Institute Genome Sequencing Center for Infectious Disease"/>
            <person name="Wu L."/>
            <person name="Ma J."/>
        </authorList>
    </citation>
    <scope>NUCLEOTIDE SEQUENCE [LARGE SCALE GENOMIC DNA]</scope>
    <source>
        <strain evidence="2">JCM 13501</strain>
    </source>
</reference>
<gene>
    <name evidence="1" type="ORF">GCM10009425_30570</name>
</gene>
<evidence type="ECO:0000313" key="1">
    <source>
        <dbReference type="EMBL" id="GGM17492.1"/>
    </source>
</evidence>
<dbReference type="InterPro" id="IPR025890">
    <property type="entry name" value="Abhydrolase_bac"/>
</dbReference>
<accession>A0ABQ2GYR2</accession>
<comment type="caution">
    <text evidence="1">The sequence shown here is derived from an EMBL/GenBank/DDBJ whole genome shotgun (WGS) entry which is preliminary data.</text>
</comment>
<organism evidence="1 2">
    <name type="scientific">Pseudomonas asuensis</name>
    <dbReference type="NCBI Taxonomy" id="1825787"/>
    <lineage>
        <taxon>Bacteria</taxon>
        <taxon>Pseudomonadati</taxon>
        <taxon>Pseudomonadota</taxon>
        <taxon>Gammaproteobacteria</taxon>
        <taxon>Pseudomonadales</taxon>
        <taxon>Pseudomonadaceae</taxon>
        <taxon>Pseudomonas</taxon>
    </lineage>
</organism>
<dbReference type="PANTHER" id="PTHR22946:SF0">
    <property type="entry name" value="DIENELACTONE HYDROLASE DOMAIN-CONTAINING PROTEIN"/>
    <property type="match status" value="1"/>
</dbReference>
<sequence>MFKLKDGFITFASSCHTTNYTSARSNNNNQGRKVNILKALLFCGVSLVSTAYAQASSASQPITDDALPGNYLLLKQQMTYPDSWLSGHYKHFPKWRSHARTLLRDALVTPDSKRAFHPEVIDQQQRSGYKAQKIRFTLTDESRVNALLLLPDTPGPHPAVLMLHDHGARFDIGKEKMVKPWGDHAVSASAQQWADKYFSGRFPGDELARRGYVVLSVDALGWGERGPVTYEQQQALASNFFNLGRSLAGTMAYEDMRSVDFLATLPMVDSRRIGVVGFSMGAFRAWQLAALSDKVAATAAISWFGTYQGLMTPGNNVLRGQSSYYMLHPGIPARLDIPDIAGIAAPRPLLLFNGGKDTLFPSESVEAAYDKVHRIWRSRQAELNLRTQLWPELGHVFVQEQQEAAFAWLDQWLRPR</sequence>
<protein>
    <submittedName>
        <fullName evidence="1">Hydrolase</fullName>
    </submittedName>
</protein>
<name>A0ABQ2GYR2_9PSED</name>
<dbReference type="Pfam" id="PF12715">
    <property type="entry name" value="Abhydrolase_7"/>
    <property type="match status" value="1"/>
</dbReference>
<dbReference type="Proteomes" id="UP000616499">
    <property type="component" value="Unassembled WGS sequence"/>
</dbReference>
<dbReference type="PANTHER" id="PTHR22946">
    <property type="entry name" value="DIENELACTONE HYDROLASE DOMAIN-CONTAINING PROTEIN-RELATED"/>
    <property type="match status" value="1"/>
</dbReference>